<sequence>MAHITSIQSFSYKLNKQSCKAASAGNLDRVKDLITKDATINPNISDATLGVFEIPLHAAIKKGTHLGIVQYLITDVNAKDIIGQMPLHLAVQFSEIILNILSKQVLMLMQQQSKPLV</sequence>
<dbReference type="Gene3D" id="1.25.40.20">
    <property type="entry name" value="Ankyrin repeat-containing domain"/>
    <property type="match status" value="1"/>
</dbReference>
<dbReference type="PANTHER" id="PTHR24126">
    <property type="entry name" value="ANKYRIN REPEAT, PH AND SEC7 DOMAIN CONTAINING PROTEIN SECG-RELATED"/>
    <property type="match status" value="1"/>
</dbReference>
<gene>
    <name evidence="3" type="ORF">BIY23_04535</name>
</gene>
<name>A0A1E7QK63_WOLPI</name>
<evidence type="ECO:0000256" key="1">
    <source>
        <dbReference type="ARBA" id="ARBA00022737"/>
    </source>
</evidence>
<evidence type="ECO:0000313" key="3">
    <source>
        <dbReference type="EMBL" id="OEY86865.1"/>
    </source>
</evidence>
<dbReference type="AlphaFoldDB" id="A0A1E7QK63"/>
<evidence type="ECO:0000313" key="4">
    <source>
        <dbReference type="Proteomes" id="UP000175679"/>
    </source>
</evidence>
<dbReference type="OrthoDB" id="355857at2"/>
<dbReference type="SUPFAM" id="SSF48403">
    <property type="entry name" value="Ankyrin repeat"/>
    <property type="match status" value="1"/>
</dbReference>
<dbReference type="Proteomes" id="UP000175679">
    <property type="component" value="Unassembled WGS sequence"/>
</dbReference>
<protein>
    <submittedName>
        <fullName evidence="3">Uncharacterized protein</fullName>
    </submittedName>
</protein>
<keyword evidence="2" id="KW-0040">ANK repeat</keyword>
<keyword evidence="1" id="KW-0677">Repeat</keyword>
<dbReference type="RefSeq" id="WP_070064869.1">
    <property type="nucleotide sequence ID" value="NZ_MJMG01000002.1"/>
</dbReference>
<keyword evidence="4" id="KW-1185">Reference proteome</keyword>
<dbReference type="PANTHER" id="PTHR24126:SF14">
    <property type="entry name" value="ANK_REP_REGION DOMAIN-CONTAINING PROTEIN"/>
    <property type="match status" value="1"/>
</dbReference>
<dbReference type="Pfam" id="PF12796">
    <property type="entry name" value="Ank_2"/>
    <property type="match status" value="1"/>
</dbReference>
<organism evidence="3 4">
    <name type="scientific">Wolbachia pipientis</name>
    <dbReference type="NCBI Taxonomy" id="955"/>
    <lineage>
        <taxon>Bacteria</taxon>
        <taxon>Pseudomonadati</taxon>
        <taxon>Pseudomonadota</taxon>
        <taxon>Alphaproteobacteria</taxon>
        <taxon>Rickettsiales</taxon>
        <taxon>Anaplasmataceae</taxon>
        <taxon>Wolbachieae</taxon>
        <taxon>Wolbachia</taxon>
    </lineage>
</organism>
<reference evidence="3 4" key="1">
    <citation type="submission" date="2016-09" db="EMBL/GenBank/DDBJ databases">
        <title>Genomic evidence for plant-parasitic nematodes as the earliest Wolbachia hosts.</title>
        <authorList>
            <person name="Brown A.M."/>
            <person name="Wasala S.K."/>
            <person name="Howe D.K."/>
            <person name="Peetz A.B."/>
            <person name="Zasada I.A."/>
            <person name="Denver D.R."/>
        </authorList>
    </citation>
    <scope>NUCLEOTIDE SEQUENCE [LARGE SCALE GENOMIC DNA]</scope>
    <source>
        <strain evidence="4">wPpe</strain>
    </source>
</reference>
<proteinExistence type="predicted"/>
<dbReference type="InterPro" id="IPR002110">
    <property type="entry name" value="Ankyrin_rpt"/>
</dbReference>
<evidence type="ECO:0000256" key="2">
    <source>
        <dbReference type="ARBA" id="ARBA00023043"/>
    </source>
</evidence>
<accession>A0A1E7QK63</accession>
<dbReference type="EMBL" id="MJMG01000002">
    <property type="protein sequence ID" value="OEY86865.1"/>
    <property type="molecule type" value="Genomic_DNA"/>
</dbReference>
<dbReference type="InterPro" id="IPR036770">
    <property type="entry name" value="Ankyrin_rpt-contain_sf"/>
</dbReference>
<comment type="caution">
    <text evidence="3">The sequence shown here is derived from an EMBL/GenBank/DDBJ whole genome shotgun (WGS) entry which is preliminary data.</text>
</comment>